<proteinExistence type="predicted"/>
<name>A0A344TEA8_9BACT</name>
<feature type="domain" description="ATP-grasp" evidence="5">
    <location>
        <begin position="119"/>
        <end position="313"/>
    </location>
</feature>
<dbReference type="AlphaFoldDB" id="A0A344TEA8"/>
<dbReference type="KEGG" id="run:DR864_04140"/>
<dbReference type="InterPro" id="IPR011761">
    <property type="entry name" value="ATP-grasp"/>
</dbReference>
<organism evidence="6 7">
    <name type="scientific">Runella rosea</name>
    <dbReference type="NCBI Taxonomy" id="2259595"/>
    <lineage>
        <taxon>Bacteria</taxon>
        <taxon>Pseudomonadati</taxon>
        <taxon>Bacteroidota</taxon>
        <taxon>Cytophagia</taxon>
        <taxon>Cytophagales</taxon>
        <taxon>Spirosomataceae</taxon>
        <taxon>Runella</taxon>
    </lineage>
</organism>
<dbReference type="RefSeq" id="WP_114065766.1">
    <property type="nucleotide sequence ID" value="NZ_CP030850.1"/>
</dbReference>
<dbReference type="GO" id="GO:0046872">
    <property type="term" value="F:metal ion binding"/>
    <property type="evidence" value="ECO:0007669"/>
    <property type="project" value="InterPro"/>
</dbReference>
<keyword evidence="1" id="KW-0436">Ligase</keyword>
<keyword evidence="2 4" id="KW-0547">Nucleotide-binding</keyword>
<dbReference type="GO" id="GO:0005524">
    <property type="term" value="F:ATP binding"/>
    <property type="evidence" value="ECO:0007669"/>
    <property type="project" value="UniProtKB-UniRule"/>
</dbReference>
<keyword evidence="3 4" id="KW-0067">ATP-binding</keyword>
<dbReference type="PANTHER" id="PTHR43585:SF2">
    <property type="entry name" value="ATP-GRASP ENZYME FSQD"/>
    <property type="match status" value="1"/>
</dbReference>
<dbReference type="PROSITE" id="PS50975">
    <property type="entry name" value="ATP_GRASP"/>
    <property type="match status" value="1"/>
</dbReference>
<evidence type="ECO:0000256" key="4">
    <source>
        <dbReference type="PROSITE-ProRule" id="PRU00409"/>
    </source>
</evidence>
<evidence type="ECO:0000259" key="5">
    <source>
        <dbReference type="PROSITE" id="PS50975"/>
    </source>
</evidence>
<evidence type="ECO:0000256" key="1">
    <source>
        <dbReference type="ARBA" id="ARBA00022598"/>
    </source>
</evidence>
<evidence type="ECO:0000313" key="6">
    <source>
        <dbReference type="EMBL" id="AXE16979.1"/>
    </source>
</evidence>
<evidence type="ECO:0000256" key="3">
    <source>
        <dbReference type="ARBA" id="ARBA00022840"/>
    </source>
</evidence>
<dbReference type="Gene3D" id="3.40.50.20">
    <property type="match status" value="1"/>
</dbReference>
<dbReference type="PANTHER" id="PTHR43585">
    <property type="entry name" value="FUMIPYRROLE BIOSYNTHESIS PROTEIN C"/>
    <property type="match status" value="1"/>
</dbReference>
<reference evidence="6 7" key="1">
    <citation type="submission" date="2018-07" db="EMBL/GenBank/DDBJ databases">
        <title>Genome sequencing of Runella.</title>
        <authorList>
            <person name="Baek M.-G."/>
            <person name="Yi H."/>
        </authorList>
    </citation>
    <scope>NUCLEOTIDE SEQUENCE [LARGE SCALE GENOMIC DNA]</scope>
    <source>
        <strain evidence="6 7">HYN0085</strain>
    </source>
</reference>
<dbReference type="Gene3D" id="3.30.1490.20">
    <property type="entry name" value="ATP-grasp fold, A domain"/>
    <property type="match status" value="1"/>
</dbReference>
<sequence length="402" mass="45658">MSLTFLCITCYFKGGDFLRACKEAGNTVYLLTAKRTEGKAWPHESIDEIFYLEDDSNSLSNFENMIKGMAYVMRTRKIDRVVALDDFDVEKAATVREHFRIPGMGQTTARYFRDKLAMRVQARDAGIKVPVFSALFNDVEITDYLRASTPPWVIKPRAEASAAGIKKVYSFDEAWQTIHSLGEERHLFLIEQFKPGAVYHVDALTLGGKVLFQRSSEYLNTPFEVAHGGGIFRSVTVEFNSKDAKALKKMNEQVLKAFNMNYSASHTEVIKCHEDGEFYFLETASRVGGAHLAEMVEMSSGINLWKEWAKVENALAKGESYTLPDVRDDYSGIIISLARQQWPDSSPFNDPEIVWRMNEEYHVGLIVQSTSRARVLELMEKYAQMIQHDYHASAPAQDKPTH</sequence>
<evidence type="ECO:0000313" key="7">
    <source>
        <dbReference type="Proteomes" id="UP000251993"/>
    </source>
</evidence>
<dbReference type="GO" id="GO:0016874">
    <property type="term" value="F:ligase activity"/>
    <property type="evidence" value="ECO:0007669"/>
    <property type="project" value="UniProtKB-KW"/>
</dbReference>
<keyword evidence="7" id="KW-1185">Reference proteome</keyword>
<dbReference type="Proteomes" id="UP000251993">
    <property type="component" value="Chromosome"/>
</dbReference>
<evidence type="ECO:0000256" key="2">
    <source>
        <dbReference type="ARBA" id="ARBA00022741"/>
    </source>
</evidence>
<accession>A0A344TEA8</accession>
<dbReference type="Gene3D" id="3.30.470.20">
    <property type="entry name" value="ATP-grasp fold, B domain"/>
    <property type="match status" value="1"/>
</dbReference>
<dbReference type="EMBL" id="CP030850">
    <property type="protein sequence ID" value="AXE16979.1"/>
    <property type="molecule type" value="Genomic_DNA"/>
</dbReference>
<protein>
    <submittedName>
        <fullName evidence="6">ATPase</fullName>
    </submittedName>
</protein>
<gene>
    <name evidence="6" type="ORF">DR864_04140</name>
</gene>
<dbReference type="InterPro" id="IPR013815">
    <property type="entry name" value="ATP_grasp_subdomain_1"/>
</dbReference>
<dbReference type="OrthoDB" id="1195727at2"/>
<dbReference type="SUPFAM" id="SSF56059">
    <property type="entry name" value="Glutathione synthetase ATP-binding domain-like"/>
    <property type="match status" value="1"/>
</dbReference>
<dbReference type="InterPro" id="IPR052032">
    <property type="entry name" value="ATP-dep_AA_Ligase"/>
</dbReference>